<keyword evidence="2" id="KW-1185">Reference proteome</keyword>
<evidence type="ECO:0000313" key="2">
    <source>
        <dbReference type="Proteomes" id="UP000009062"/>
    </source>
</evidence>
<evidence type="ECO:0000313" key="1">
    <source>
        <dbReference type="EMBL" id="AFA40840.1"/>
    </source>
</evidence>
<accession>H6QE10</accession>
<dbReference type="HOGENOM" id="CLU_3323142_0_0_2"/>
<proteinExistence type="predicted"/>
<dbReference type="AlphaFoldDB" id="H6QE10"/>
<dbReference type="Proteomes" id="UP000009062">
    <property type="component" value="Plasmid extrachromosomal element"/>
</dbReference>
<keyword evidence="1" id="KW-0614">Plasmid</keyword>
<dbReference type="EMBL" id="CP003317">
    <property type="protein sequence ID" value="AFA40840.1"/>
    <property type="molecule type" value="Genomic_DNA"/>
</dbReference>
<name>H6QE10_PYROT</name>
<sequence length="38" mass="4389">MLNNALAVASELGRVILTKMWVYDEALYVTFLVCQEKR</sequence>
<protein>
    <submittedName>
        <fullName evidence="1">Uncharacterized protein</fullName>
    </submittedName>
</protein>
<dbReference type="KEGG" id="pog:Pogu_ECE013"/>
<geneLocation type="plasmid" evidence="1 2">
    <name>extrachromosomal element</name>
</geneLocation>
<organism evidence="1 2">
    <name type="scientific">Pyrobaculum oguniense (strain DSM 13380 / JCM 10595 / TE7)</name>
    <dbReference type="NCBI Taxonomy" id="698757"/>
    <lineage>
        <taxon>Archaea</taxon>
        <taxon>Thermoproteota</taxon>
        <taxon>Thermoprotei</taxon>
        <taxon>Thermoproteales</taxon>
        <taxon>Thermoproteaceae</taxon>
        <taxon>Pyrobaculum</taxon>
    </lineage>
</organism>
<gene>
    <name evidence="1" type="ORF">Pogu_ECE013</name>
</gene>
<reference evidence="1 2" key="1">
    <citation type="submission" date="2012-01" db="EMBL/GenBank/DDBJ databases">
        <title>Complete Genome Sequence of Pyrobaculum oguniense.</title>
        <authorList>
            <person name="Bernick D.L."/>
            <person name="Karplus K."/>
            <person name="Lui L.M."/>
            <person name="Coker J.K.C."/>
            <person name="Murphy J.N."/>
            <person name="Cozen A.E."/>
            <person name="Chan P.P."/>
            <person name="Lowe T.M."/>
        </authorList>
    </citation>
    <scope>NUCLEOTIDE SEQUENCE [LARGE SCALE GENOMIC DNA]</scope>
    <source>
        <strain evidence="1 2">TE7</strain>
        <plasmid evidence="1 2">extrachromosomal element</plasmid>
    </source>
</reference>